<reference evidence="2" key="1">
    <citation type="submission" date="2011-05" db="EMBL/GenBank/DDBJ databases">
        <authorList>
            <person name="Richards S.R."/>
            <person name="Qu J."/>
            <person name="Jiang H."/>
            <person name="Jhangiani S.N."/>
            <person name="Agravi P."/>
            <person name="Goodspeed R."/>
            <person name="Gross S."/>
            <person name="Mandapat C."/>
            <person name="Jackson L."/>
            <person name="Mathew T."/>
            <person name="Pu L."/>
            <person name="Thornton R."/>
            <person name="Saada N."/>
            <person name="Wilczek-Boney K.B."/>
            <person name="Lee S."/>
            <person name="Kovar C."/>
            <person name="Wu Y."/>
            <person name="Scherer S.E."/>
            <person name="Worley K.C."/>
            <person name="Muzny D.M."/>
            <person name="Gibbs R."/>
        </authorList>
    </citation>
    <scope>NUCLEOTIDE SEQUENCE</scope>
    <source>
        <strain evidence="2">Brora</strain>
    </source>
</reference>
<proteinExistence type="predicted"/>
<reference evidence="1" key="2">
    <citation type="submission" date="2015-02" db="UniProtKB">
        <authorList>
            <consortium name="EnsemblMetazoa"/>
        </authorList>
    </citation>
    <scope>IDENTIFICATION</scope>
</reference>
<organism evidence="1 2">
    <name type="scientific">Strigamia maritima</name>
    <name type="common">European centipede</name>
    <name type="synonym">Geophilus maritimus</name>
    <dbReference type="NCBI Taxonomy" id="126957"/>
    <lineage>
        <taxon>Eukaryota</taxon>
        <taxon>Metazoa</taxon>
        <taxon>Ecdysozoa</taxon>
        <taxon>Arthropoda</taxon>
        <taxon>Myriapoda</taxon>
        <taxon>Chilopoda</taxon>
        <taxon>Pleurostigmophora</taxon>
        <taxon>Geophilomorpha</taxon>
        <taxon>Linotaeniidae</taxon>
        <taxon>Strigamia</taxon>
    </lineage>
</organism>
<evidence type="ECO:0000313" key="2">
    <source>
        <dbReference type="Proteomes" id="UP000014500"/>
    </source>
</evidence>
<dbReference type="HOGENOM" id="CLU_3071248_0_0_1"/>
<dbReference type="AlphaFoldDB" id="T1JNA2"/>
<name>T1JNA2_STRMM</name>
<keyword evidence="2" id="KW-1185">Reference proteome</keyword>
<accession>T1JNA2</accession>
<dbReference type="EnsemblMetazoa" id="SMAR015331-RA">
    <property type="protein sequence ID" value="SMAR015331-PA"/>
    <property type="gene ID" value="SMAR015331"/>
</dbReference>
<evidence type="ECO:0000313" key="1">
    <source>
        <dbReference type="EnsemblMetazoa" id="SMAR015331-PA"/>
    </source>
</evidence>
<dbReference type="Proteomes" id="UP000014500">
    <property type="component" value="Unassembled WGS sequence"/>
</dbReference>
<sequence>MSGNVFEMQRFEFGYKYSCCSSNDYQPVPTRFETSDRHVDNLKEEFSDKHTRI</sequence>
<dbReference type="EMBL" id="JH431556">
    <property type="status" value="NOT_ANNOTATED_CDS"/>
    <property type="molecule type" value="Genomic_DNA"/>
</dbReference>
<protein>
    <submittedName>
        <fullName evidence="1">Uncharacterized protein</fullName>
    </submittedName>
</protein>